<sequence length="499" mass="57013">MKQLLAALLLISNSFHAAKGLLHSLVEISDCKAEVSPGRDIDLPAAPFHLAWNSEDSSVTTSLERQCLHNHRADGSQTPQDDGVAFTSASSFLAVGTRRQGRFDAHETQPRVHLELDTGPGQISSRGRLSDSVDYHTKPQLLPSPVDHEPRPHKLIKLMGTFMGPQLRPGSFDNHGVVKQDSANKDAVPLTSSRLDSTSSSSMSTIAQEPSFKTKESAEMISNRHQGAETELHSQDEINRQRDLFKVRLKFDKELFAISTTFKRKEDNLRKFIGTFEKLSGDELVMTELQFMSLHKIFSNRLRALADDTQTKRPLQKKKNPIGDRKKNLGKAKATLIKNKKYWYKHWNEQATFESGPFDLQLRKVKPHKTREMIMTYLFYVEMISTIVPSSKTDDTVGSRLNEAFELSQKLLISLRSNKKEERSGFKETKLLLQDRLSVNGYPNFFSCVWIFLEFWMDTHRKELFEAILQDHDSPQTVKTFFNKIFYYTIGKLSSRLHH</sequence>
<evidence type="ECO:0000256" key="2">
    <source>
        <dbReference type="SAM" id="SignalP"/>
    </source>
</evidence>
<comment type="caution">
    <text evidence="3">The sequence shown here is derived from an EMBL/GenBank/DDBJ whole genome shotgun (WGS) entry which is preliminary data.</text>
</comment>
<dbReference type="AlphaFoldDB" id="A0A0L0USL8"/>
<evidence type="ECO:0000313" key="3">
    <source>
        <dbReference type="EMBL" id="KNE89926.1"/>
    </source>
</evidence>
<gene>
    <name evidence="3" type="ORF">PSTG_16630</name>
</gene>
<feature type="region of interest" description="Disordered" evidence="1">
    <location>
        <begin position="181"/>
        <end position="215"/>
    </location>
</feature>
<feature type="compositionally biased region" description="Low complexity" evidence="1">
    <location>
        <begin position="191"/>
        <end position="205"/>
    </location>
</feature>
<accession>A0A0L0USL8</accession>
<evidence type="ECO:0000256" key="1">
    <source>
        <dbReference type="SAM" id="MobiDB-lite"/>
    </source>
</evidence>
<dbReference type="EMBL" id="AJIL01000289">
    <property type="protein sequence ID" value="KNE89926.1"/>
    <property type="molecule type" value="Genomic_DNA"/>
</dbReference>
<keyword evidence="2" id="KW-0732">Signal</keyword>
<proteinExistence type="predicted"/>
<evidence type="ECO:0000313" key="4">
    <source>
        <dbReference type="Proteomes" id="UP000054564"/>
    </source>
</evidence>
<feature type="region of interest" description="Disordered" evidence="1">
    <location>
        <begin position="116"/>
        <end position="151"/>
    </location>
</feature>
<dbReference type="OrthoDB" id="10355598at2759"/>
<reference evidence="4" key="1">
    <citation type="submission" date="2014-03" db="EMBL/GenBank/DDBJ databases">
        <title>The Genome Sequence of Puccinia striiformis f. sp. tritici PST-78.</title>
        <authorList>
            <consortium name="The Broad Institute Genome Sequencing Platform"/>
            <person name="Cuomo C."/>
            <person name="Hulbert S."/>
            <person name="Chen X."/>
            <person name="Walker B."/>
            <person name="Young S.K."/>
            <person name="Zeng Q."/>
            <person name="Gargeya S."/>
            <person name="Fitzgerald M."/>
            <person name="Haas B."/>
            <person name="Abouelleil A."/>
            <person name="Alvarado L."/>
            <person name="Arachchi H.M."/>
            <person name="Berlin A.M."/>
            <person name="Chapman S.B."/>
            <person name="Goldberg J."/>
            <person name="Griggs A."/>
            <person name="Gujja S."/>
            <person name="Hansen M."/>
            <person name="Howarth C."/>
            <person name="Imamovic A."/>
            <person name="Larimer J."/>
            <person name="McCowan C."/>
            <person name="Montmayeur A."/>
            <person name="Murphy C."/>
            <person name="Neiman D."/>
            <person name="Pearson M."/>
            <person name="Priest M."/>
            <person name="Roberts A."/>
            <person name="Saif S."/>
            <person name="Shea T."/>
            <person name="Sisk P."/>
            <person name="Sykes S."/>
            <person name="Wortman J."/>
            <person name="Nusbaum C."/>
            <person name="Birren B."/>
        </authorList>
    </citation>
    <scope>NUCLEOTIDE SEQUENCE [LARGE SCALE GENOMIC DNA]</scope>
    <source>
        <strain evidence="4">race PST-78</strain>
    </source>
</reference>
<organism evidence="3 4">
    <name type="scientific">Puccinia striiformis f. sp. tritici PST-78</name>
    <dbReference type="NCBI Taxonomy" id="1165861"/>
    <lineage>
        <taxon>Eukaryota</taxon>
        <taxon>Fungi</taxon>
        <taxon>Dikarya</taxon>
        <taxon>Basidiomycota</taxon>
        <taxon>Pucciniomycotina</taxon>
        <taxon>Pucciniomycetes</taxon>
        <taxon>Pucciniales</taxon>
        <taxon>Pucciniaceae</taxon>
        <taxon>Puccinia</taxon>
    </lineage>
</organism>
<name>A0A0L0USL8_9BASI</name>
<feature type="signal peptide" evidence="2">
    <location>
        <begin position="1"/>
        <end position="20"/>
    </location>
</feature>
<dbReference type="Proteomes" id="UP000054564">
    <property type="component" value="Unassembled WGS sequence"/>
</dbReference>
<protein>
    <submittedName>
        <fullName evidence="3">Uncharacterized protein</fullName>
    </submittedName>
</protein>
<feature type="chain" id="PRO_5005548580" evidence="2">
    <location>
        <begin position="21"/>
        <end position="499"/>
    </location>
</feature>
<feature type="compositionally biased region" description="Basic and acidic residues" evidence="1">
    <location>
        <begin position="128"/>
        <end position="137"/>
    </location>
</feature>
<keyword evidence="4" id="KW-1185">Reference proteome</keyword>